<evidence type="ECO:0000313" key="2">
    <source>
        <dbReference type="EMBL" id="ERJ19411.1"/>
    </source>
</evidence>
<comment type="caution">
    <text evidence="2">The sequence shown here is derived from an EMBL/GenBank/DDBJ whole genome shotgun (WGS) entry which is preliminary data.</text>
</comment>
<accession>U2E6M3</accession>
<dbReference type="STRING" id="1033802.SSPSH_001479"/>
<reference evidence="2 3" key="2">
    <citation type="journal article" date="2013" name="PLoS ONE">
        <title>INDIGO - INtegrated Data Warehouse of MIcrobial GenOmes with Examples from the Red Sea Extremophiles.</title>
        <authorList>
            <person name="Alam I."/>
            <person name="Antunes A."/>
            <person name="Kamau A.A."/>
            <person name="Ba Alawi W."/>
            <person name="Kalkatawi M."/>
            <person name="Stingl U."/>
            <person name="Bajic V.B."/>
        </authorList>
    </citation>
    <scope>NUCLEOTIDE SEQUENCE [LARGE SCALE GENOMIC DNA]</scope>
    <source>
        <strain evidence="2 3">E1L3A</strain>
    </source>
</reference>
<proteinExistence type="predicted"/>
<dbReference type="Proteomes" id="UP000006242">
    <property type="component" value="Unassembled WGS sequence"/>
</dbReference>
<sequence>MRSQPLVAQVGRLRPQAVSRQPGPPGGAQPSESRSSPRAGRIASQVGQLKRRGFRHSRVHRTFCFALQRDPLSFACPNESGQRKRHPGYASPLRAEPLRCAGRRVRPELGSLSRSSDMLAASAHCAENPLPLCFSFAAHGAQYRRLAHSVESLRRCTGVRASGRGRSAYASLSRPLKTVTLSERQRRLPVFGPLWRSAAQRRRQAEQGGRMFERSEFPAAPLAAFAGRESMRSIDARQGVFSLGYFSLDKQREVPRTAVRNPEYKSTRTVDPATPHVRITIALQRQAVAQLSPFATSTVPKMCRRQRDRGRP</sequence>
<dbReference type="EMBL" id="AFNV02000009">
    <property type="protein sequence ID" value="ERJ19411.1"/>
    <property type="molecule type" value="Genomic_DNA"/>
</dbReference>
<protein>
    <submittedName>
        <fullName evidence="2">Uncharacterized protein</fullName>
    </submittedName>
</protein>
<evidence type="ECO:0000313" key="3">
    <source>
        <dbReference type="Proteomes" id="UP000006242"/>
    </source>
</evidence>
<keyword evidence="3" id="KW-1185">Reference proteome</keyword>
<evidence type="ECO:0000256" key="1">
    <source>
        <dbReference type="SAM" id="MobiDB-lite"/>
    </source>
</evidence>
<feature type="region of interest" description="Disordered" evidence="1">
    <location>
        <begin position="1"/>
        <end position="46"/>
    </location>
</feature>
<dbReference type="AlphaFoldDB" id="U2E6M3"/>
<reference evidence="2 3" key="1">
    <citation type="journal article" date="2011" name="J. Bacteriol.">
        <title>Genome sequence of Salinisphaera shabanensis, a gammaproteobacterium from the harsh, variable environment of the brine-seawater interface of the Shaban Deep in the Red Sea.</title>
        <authorList>
            <person name="Antunes A."/>
            <person name="Alam I."/>
            <person name="Bajic V.B."/>
            <person name="Stingl U."/>
        </authorList>
    </citation>
    <scope>NUCLEOTIDE SEQUENCE [LARGE SCALE GENOMIC DNA]</scope>
    <source>
        <strain evidence="2 3">E1L3A</strain>
    </source>
</reference>
<organism evidence="2 3">
    <name type="scientific">Salinisphaera shabanensis E1L3A</name>
    <dbReference type="NCBI Taxonomy" id="1033802"/>
    <lineage>
        <taxon>Bacteria</taxon>
        <taxon>Pseudomonadati</taxon>
        <taxon>Pseudomonadota</taxon>
        <taxon>Gammaproteobacteria</taxon>
        <taxon>Salinisphaerales</taxon>
        <taxon>Salinisphaeraceae</taxon>
        <taxon>Salinisphaera</taxon>
    </lineage>
</organism>
<name>U2E6M3_9GAMM</name>
<gene>
    <name evidence="2" type="ORF">SSPSH_001479</name>
</gene>